<evidence type="ECO:0000259" key="1">
    <source>
        <dbReference type="Pfam" id="PF01551"/>
    </source>
</evidence>
<feature type="domain" description="M23ase beta-sheet core" evidence="1">
    <location>
        <begin position="196"/>
        <end position="294"/>
    </location>
</feature>
<evidence type="ECO:0000259" key="2">
    <source>
        <dbReference type="Pfam" id="PF08239"/>
    </source>
</evidence>
<dbReference type="EMBL" id="CP009621">
    <property type="protein sequence ID" value="AKD05921.1"/>
    <property type="molecule type" value="Genomic_DNA"/>
</dbReference>
<dbReference type="SUPFAM" id="SSF51261">
    <property type="entry name" value="Duplicated hybrid motif"/>
    <property type="match status" value="1"/>
</dbReference>
<protein>
    <submittedName>
        <fullName evidence="3">Peptidase M23</fullName>
    </submittedName>
</protein>
<keyword evidence="4" id="KW-1185">Reference proteome</keyword>
<dbReference type="HOGENOM" id="CLU_043275_0_0_10"/>
<evidence type="ECO:0000313" key="4">
    <source>
        <dbReference type="Proteomes" id="UP000033109"/>
    </source>
</evidence>
<dbReference type="AlphaFoldDB" id="A0A0E3V055"/>
<dbReference type="InterPro" id="IPR050570">
    <property type="entry name" value="Cell_wall_metabolism_enzyme"/>
</dbReference>
<dbReference type="Pfam" id="PF01551">
    <property type="entry name" value="Peptidase_M23"/>
    <property type="match status" value="1"/>
</dbReference>
<dbReference type="InterPro" id="IPR003646">
    <property type="entry name" value="SH3-like_bac-type"/>
</dbReference>
<evidence type="ECO:0000313" key="3">
    <source>
        <dbReference type="EMBL" id="AKD05921.1"/>
    </source>
</evidence>
<sequence length="444" mass="48484">MFYTFFTLVILLLTSCSQQQTLRGVFKSQTPYEKYAAKLKDANLDETALGQEWITAGQQALQDSLSVRLPFKETGYFAADKPRALGYRIDAKRGQRLIVNLEVQAREQLQVFMDLFESGNGKPKHVAAADSTAATLAYEVDEDQQHILRVQPELLRSGQYTVTIQSEPILAFPVDGKSSRNIASIWGDPRDAGARRHEGVDIFAKRGTPAIAGTDGVIRQVATTPRGGKVVWLSDINRRQSLYYAHLDSQLVQVGQHVQAGDTLGLIGNTGNARTTGPHLHFGIYRYGHGAINPYPYVHQSSAPVPAVKINGELVGNWVRVSSRAANVRLQPSTKSGVYRSLPQHTPLQVTGGTSSWYRVAMPDGKEAYIASSVVEPATKPVKYEKLASETSLLDEAHPSAAAKDSLPAGSNVAILGSYKGYELVRNEAGELGWINPQLTLSAR</sequence>
<accession>A0A0E3V055</accession>
<dbReference type="GO" id="GO:0004222">
    <property type="term" value="F:metalloendopeptidase activity"/>
    <property type="evidence" value="ECO:0007669"/>
    <property type="project" value="TreeGrafter"/>
</dbReference>
<name>A0A0E3V055_9BACT</name>
<dbReference type="STRING" id="400092.PKOR_22435"/>
<dbReference type="Proteomes" id="UP000033109">
    <property type="component" value="Chromosome"/>
</dbReference>
<gene>
    <name evidence="3" type="ORF">PKOR_22435</name>
</gene>
<dbReference type="PANTHER" id="PTHR21666:SF268">
    <property type="entry name" value="PEPTIDASE M23 DOMAIN-CONTAINING PROTEIN"/>
    <property type="match status" value="1"/>
</dbReference>
<dbReference type="KEGG" id="pko:PKOR_22435"/>
<dbReference type="Gene3D" id="2.70.70.10">
    <property type="entry name" value="Glucose Permease (Domain IIA)"/>
    <property type="match status" value="1"/>
</dbReference>
<dbReference type="InterPro" id="IPR016047">
    <property type="entry name" value="M23ase_b-sheet_dom"/>
</dbReference>
<dbReference type="PATRIC" id="fig|400092.3.peg.4925"/>
<dbReference type="Gene3D" id="2.30.30.40">
    <property type="entry name" value="SH3 Domains"/>
    <property type="match status" value="1"/>
</dbReference>
<organism evidence="3 4">
    <name type="scientific">Pontibacter korlensis</name>
    <dbReference type="NCBI Taxonomy" id="400092"/>
    <lineage>
        <taxon>Bacteria</taxon>
        <taxon>Pseudomonadati</taxon>
        <taxon>Bacteroidota</taxon>
        <taxon>Cytophagia</taxon>
        <taxon>Cytophagales</taxon>
        <taxon>Hymenobacteraceae</taxon>
        <taxon>Pontibacter</taxon>
    </lineage>
</organism>
<dbReference type="PANTHER" id="PTHR21666">
    <property type="entry name" value="PEPTIDASE-RELATED"/>
    <property type="match status" value="1"/>
</dbReference>
<dbReference type="CDD" id="cd12797">
    <property type="entry name" value="M23_peptidase"/>
    <property type="match status" value="1"/>
</dbReference>
<dbReference type="Pfam" id="PF08239">
    <property type="entry name" value="SH3_3"/>
    <property type="match status" value="1"/>
</dbReference>
<feature type="domain" description="SH3b" evidence="2">
    <location>
        <begin position="325"/>
        <end position="375"/>
    </location>
</feature>
<proteinExistence type="predicted"/>
<reference evidence="3 4" key="1">
    <citation type="journal article" date="2015" name="Sci. Rep.">
        <title>Unraveling adaptation of Pontibacter korlensis to radiation and infertility in desert through complete genome and comparative transcriptomic analysis.</title>
        <authorList>
            <person name="Dai J."/>
            <person name="Dai W."/>
            <person name="Qiu C."/>
            <person name="Yang Z."/>
            <person name="Zhang Y."/>
            <person name="Zhou M."/>
            <person name="Zhang L."/>
            <person name="Fang C."/>
            <person name="Gao Q."/>
            <person name="Yang Q."/>
            <person name="Li X."/>
            <person name="Wang Z."/>
            <person name="Wang Z."/>
            <person name="Jia Z."/>
            <person name="Chen X."/>
        </authorList>
    </citation>
    <scope>NUCLEOTIDE SEQUENCE [LARGE SCALE GENOMIC DNA]</scope>
    <source>
        <strain evidence="3 4">X14-1T</strain>
    </source>
</reference>
<dbReference type="InterPro" id="IPR011055">
    <property type="entry name" value="Dup_hybrid_motif"/>
</dbReference>